<keyword evidence="2" id="KW-0520">NAD</keyword>
<dbReference type="InterPro" id="IPR026590">
    <property type="entry name" value="Ssirtuin_cat_dom"/>
</dbReference>
<evidence type="ECO:0000256" key="1">
    <source>
        <dbReference type="ARBA" id="ARBA00022801"/>
    </source>
</evidence>
<evidence type="ECO:0000313" key="11">
    <source>
        <dbReference type="Proteomes" id="UP000001027"/>
    </source>
</evidence>
<comment type="catalytic activity">
    <reaction evidence="7">
        <text>NAD(+) + H2O = ADP-D-ribose + nicotinamide + H(+)</text>
        <dbReference type="Rhea" id="RHEA:16301"/>
        <dbReference type="ChEBI" id="CHEBI:15377"/>
        <dbReference type="ChEBI" id="CHEBI:15378"/>
        <dbReference type="ChEBI" id="CHEBI:17154"/>
        <dbReference type="ChEBI" id="CHEBI:57540"/>
        <dbReference type="ChEBI" id="CHEBI:57967"/>
        <dbReference type="EC" id="3.2.2.5"/>
    </reaction>
    <physiologicalReaction direction="left-to-right" evidence="7">
        <dbReference type="Rhea" id="RHEA:16302"/>
    </physiologicalReaction>
</comment>
<dbReference type="EMBL" id="BX640438">
    <property type="protein sequence ID" value="CAE30982.1"/>
    <property type="molecule type" value="Genomic_DNA"/>
</dbReference>
<evidence type="ECO:0000256" key="8">
    <source>
        <dbReference type="PROSITE-ProRule" id="PRU00236"/>
    </source>
</evidence>
<keyword evidence="3" id="KW-0051">Antiviral defense</keyword>
<dbReference type="KEGG" id="bbr:BB0483"/>
<dbReference type="GO" id="GO:0051607">
    <property type="term" value="P:defense response to virus"/>
    <property type="evidence" value="ECO:0007669"/>
    <property type="project" value="UniProtKB-KW"/>
</dbReference>
<evidence type="ECO:0000259" key="9">
    <source>
        <dbReference type="PROSITE" id="PS50305"/>
    </source>
</evidence>
<comment type="caution">
    <text evidence="8">Lacks conserved residue(s) required for the propagation of feature annotation.</text>
</comment>
<accession>A0A0H3LPW0</accession>
<protein>
    <recommendedName>
        <fullName evidence="6">NAD(+) hydrolase ThsA</fullName>
        <ecNumber evidence="4">3.2.2.5</ecNumber>
    </recommendedName>
</protein>
<keyword evidence="1" id="KW-0378">Hydrolase</keyword>
<comment type="similarity">
    <text evidence="5">Belongs to the soluble Thoeris ThsA family.</text>
</comment>
<dbReference type="CDD" id="cd01406">
    <property type="entry name" value="SIR2-like"/>
    <property type="match status" value="1"/>
</dbReference>
<organism evidence="10 11">
    <name type="scientific">Bordetella bronchiseptica (strain ATCC BAA-588 / NCTC 13252 / RB50)</name>
    <name type="common">Alcaligenes bronchisepticus</name>
    <dbReference type="NCBI Taxonomy" id="257310"/>
    <lineage>
        <taxon>Bacteria</taxon>
        <taxon>Pseudomonadati</taxon>
        <taxon>Pseudomonadota</taxon>
        <taxon>Betaproteobacteria</taxon>
        <taxon>Burkholderiales</taxon>
        <taxon>Alcaligenaceae</taxon>
        <taxon>Bordetella</taxon>
    </lineage>
</organism>
<dbReference type="InterPro" id="IPR029035">
    <property type="entry name" value="DHS-like_NAD/FAD-binding_dom"/>
</dbReference>
<dbReference type="EC" id="3.2.2.5" evidence="4"/>
<sequence>MKREYLRLVDSLSKELAEGNLAIFAGAGLSRAAGFVDWKSLLKPIADDLDLDVEKEWDLVTLAQYHANANATNRSKLNQMLVTEFSSGVAPTENHEILTRLPIQTYWTTNYDKLIESSLERNGKVPDVKYTNKQLATTRSKRDAVVYKMHGDVDHASEAVLIRDDYERYHVKMQPFITALSGDLIAKTFLFLGFSFTDPNLEYILSRVRIQFAQDQRQHYCILRKASRMEGEGQADFEYRQRKEDLFKHELLRVGIKAVYVDEFSEITDILREIEHRHKRKTIFISGAAHDYSPWTKTEAEQFVYSLSKAISKEQYRVISGFGLGVGSAVITGVLEQTIMNGGRLDSDQLVLRPFPQSQSGTRPLPELWTEYRRNMLAHAGIALFLFGNKLDKTGRVVPSSGMREEFEIAIANGLFVIPVGITGSISAELWNEVIQSYDESKFEHGKKIGPLLHELGATNTDLARAHDIILTLLSLI</sequence>
<evidence type="ECO:0000256" key="3">
    <source>
        <dbReference type="ARBA" id="ARBA00023118"/>
    </source>
</evidence>
<dbReference type="HOGENOM" id="CLU_028011_0_0_4"/>
<name>A0A0H3LPW0_BORBR</name>
<gene>
    <name evidence="10" type="ordered locus">BB0483</name>
</gene>
<evidence type="ECO:0000256" key="2">
    <source>
        <dbReference type="ARBA" id="ARBA00023027"/>
    </source>
</evidence>
<dbReference type="Proteomes" id="UP000001027">
    <property type="component" value="Chromosome"/>
</dbReference>
<dbReference type="Pfam" id="PF18185">
    <property type="entry name" value="STALD"/>
    <property type="match status" value="1"/>
</dbReference>
<dbReference type="PROSITE" id="PS50305">
    <property type="entry name" value="SIRTUIN"/>
    <property type="match status" value="1"/>
</dbReference>
<dbReference type="eggNOG" id="COG0846">
    <property type="taxonomic scope" value="Bacteria"/>
</dbReference>
<dbReference type="SUPFAM" id="SSF52467">
    <property type="entry name" value="DHS-like NAD/FAD-binding domain"/>
    <property type="match status" value="1"/>
</dbReference>
<evidence type="ECO:0000256" key="4">
    <source>
        <dbReference type="ARBA" id="ARBA00034327"/>
    </source>
</evidence>
<dbReference type="InterPro" id="IPR041486">
    <property type="entry name" value="ThsA_STALD"/>
</dbReference>
<dbReference type="AlphaFoldDB" id="A0A0H3LPW0"/>
<feature type="domain" description="Deacetylase sirtuin-type" evidence="9">
    <location>
        <begin position="2"/>
        <end position="281"/>
    </location>
</feature>
<dbReference type="GO" id="GO:0003953">
    <property type="term" value="F:NAD+ nucleosidase activity"/>
    <property type="evidence" value="ECO:0007669"/>
    <property type="project" value="UniProtKB-EC"/>
</dbReference>
<reference evidence="10 11" key="1">
    <citation type="journal article" date="2003" name="Nat. Genet.">
        <title>Comparative analysis of the genome sequences of Bordetella pertussis, Bordetella parapertussis and Bordetella bronchiseptica.</title>
        <authorList>
            <person name="Parkhill J."/>
            <person name="Sebaihia M."/>
            <person name="Preston A."/>
            <person name="Murphy L.D."/>
            <person name="Thomson N.R."/>
            <person name="Harris D.E."/>
            <person name="Holden M.T.G."/>
            <person name="Churcher C.M."/>
            <person name="Bentley S.D."/>
            <person name="Mungall K.L."/>
            <person name="Cerdeno-Tarraga A.-M."/>
            <person name="Temple L."/>
            <person name="James K.D."/>
            <person name="Harris B."/>
            <person name="Quail M.A."/>
            <person name="Achtman M."/>
            <person name="Atkin R."/>
            <person name="Baker S."/>
            <person name="Basham D."/>
            <person name="Bason N."/>
            <person name="Cherevach I."/>
            <person name="Chillingworth T."/>
            <person name="Collins M."/>
            <person name="Cronin A."/>
            <person name="Davis P."/>
            <person name="Doggett J."/>
            <person name="Feltwell T."/>
            <person name="Goble A."/>
            <person name="Hamlin N."/>
            <person name="Hauser H."/>
            <person name="Holroyd S."/>
            <person name="Jagels K."/>
            <person name="Leather S."/>
            <person name="Moule S."/>
            <person name="Norberczak H."/>
            <person name="O'Neil S."/>
            <person name="Ormond D."/>
            <person name="Price C."/>
            <person name="Rabbinowitsch E."/>
            <person name="Rutter S."/>
            <person name="Sanders M."/>
            <person name="Saunders D."/>
            <person name="Seeger K."/>
            <person name="Sharp S."/>
            <person name="Simmonds M."/>
            <person name="Skelton J."/>
            <person name="Squares R."/>
            <person name="Squares S."/>
            <person name="Stevens K."/>
            <person name="Unwin L."/>
            <person name="Whitehead S."/>
            <person name="Barrell B.G."/>
            <person name="Maskell D.J."/>
        </authorList>
    </citation>
    <scope>NUCLEOTIDE SEQUENCE [LARGE SCALE GENOMIC DNA]</scope>
    <source>
        <strain evidence="10 11">ATCC BAA-588 / NCTC 13252 / RB50</strain>
    </source>
</reference>
<evidence type="ECO:0000256" key="6">
    <source>
        <dbReference type="ARBA" id="ARBA00035033"/>
    </source>
</evidence>
<evidence type="ECO:0000256" key="7">
    <source>
        <dbReference type="ARBA" id="ARBA00047575"/>
    </source>
</evidence>
<evidence type="ECO:0000256" key="5">
    <source>
        <dbReference type="ARBA" id="ARBA00035014"/>
    </source>
</evidence>
<proteinExistence type="inferred from homology"/>
<evidence type="ECO:0000313" key="10">
    <source>
        <dbReference type="EMBL" id="CAE30982.1"/>
    </source>
</evidence>
<dbReference type="Pfam" id="PF13289">
    <property type="entry name" value="SIR2_2"/>
    <property type="match status" value="1"/>
</dbReference>